<dbReference type="InterPro" id="IPR000277">
    <property type="entry name" value="Cys/Met-Metab_PyrdxlP-dep_enz"/>
</dbReference>
<gene>
    <name evidence="5" type="ORF">Cph01nite_14390</name>
</gene>
<evidence type="ECO:0000313" key="6">
    <source>
        <dbReference type="Proteomes" id="UP000614741"/>
    </source>
</evidence>
<comment type="similarity">
    <text evidence="3">Belongs to the trans-sulfuration enzymes family.</text>
</comment>
<dbReference type="Gene3D" id="3.90.1150.10">
    <property type="entry name" value="Aspartate Aminotransferase, domain 1"/>
    <property type="match status" value="1"/>
</dbReference>
<dbReference type="PANTHER" id="PTHR11808:SF85">
    <property type="entry name" value="CYSTATHIONINE GAMMA-LYASE-RELATED"/>
    <property type="match status" value="1"/>
</dbReference>
<dbReference type="InterPro" id="IPR015422">
    <property type="entry name" value="PyrdxlP-dep_Trfase_small"/>
</dbReference>
<dbReference type="RefSeq" id="WP_203672714.1">
    <property type="nucleotide sequence ID" value="NZ_BONP01000006.1"/>
</dbReference>
<evidence type="ECO:0000256" key="4">
    <source>
        <dbReference type="SAM" id="MobiDB-lite"/>
    </source>
</evidence>
<dbReference type="PIRSF" id="PIRSF001434">
    <property type="entry name" value="CGS"/>
    <property type="match status" value="1"/>
</dbReference>
<organism evidence="5 6">
    <name type="scientific">Cellulomonas phragmiteti</name>
    <dbReference type="NCBI Taxonomy" id="478780"/>
    <lineage>
        <taxon>Bacteria</taxon>
        <taxon>Bacillati</taxon>
        <taxon>Actinomycetota</taxon>
        <taxon>Actinomycetes</taxon>
        <taxon>Micrococcales</taxon>
        <taxon>Cellulomonadaceae</taxon>
        <taxon>Cellulomonas</taxon>
    </lineage>
</organism>
<feature type="region of interest" description="Disordered" evidence="4">
    <location>
        <begin position="1"/>
        <end position="45"/>
    </location>
</feature>
<proteinExistence type="inferred from homology"/>
<feature type="compositionally biased region" description="Pro residues" evidence="4">
    <location>
        <begin position="1"/>
        <end position="12"/>
    </location>
</feature>
<keyword evidence="6" id="KW-1185">Reference proteome</keyword>
<dbReference type="PANTHER" id="PTHR11808">
    <property type="entry name" value="TRANS-SULFURATION ENZYME FAMILY MEMBER"/>
    <property type="match status" value="1"/>
</dbReference>
<protein>
    <submittedName>
        <fullName evidence="5">Cystathionine gamma-synthase</fullName>
    </submittedName>
</protein>
<dbReference type="Proteomes" id="UP000614741">
    <property type="component" value="Unassembled WGS sequence"/>
</dbReference>
<sequence length="407" mass="41968">MTTPAPTPPSPHRSPAGGPSPRTLAVSAGRPPRAPGGSLNPPVVLTSTFVSQGTPPAGEHLYGRIGTPAWEPFEEALAALERTDHAATGRPGGGPPATVFASGMAAIDAALALVPVGGRVVVPRHAYQVTLVLLREQAERGLLRVDAVDVADTDAVVAAVRGDGEPAAMLWLESPTNPMLEVADVPALVAAAHDAGCLVVVDSTFATPLVQRPLAHGADVVVHSVTKYLAGHSDVVLGATVTDDPALHARLVAHRTTHGAIAGPFEVWLALRGLRTLALRVERAQANAGELARRLAEHAHVVEVRYPGLPHDPGHARAAAQMDGFGAIIGLRPVGGPAGADALVAAVDLWVPATSLGGVESTLERRRRFATESATVPQDLVRLSVGIEDVEDLWADLDRALSAAAGS</sequence>
<evidence type="ECO:0000256" key="1">
    <source>
        <dbReference type="ARBA" id="ARBA00001933"/>
    </source>
</evidence>
<dbReference type="Pfam" id="PF01053">
    <property type="entry name" value="Cys_Met_Meta_PP"/>
    <property type="match status" value="1"/>
</dbReference>
<name>A0ABQ4DJZ4_9CELL</name>
<evidence type="ECO:0000256" key="3">
    <source>
        <dbReference type="RuleBase" id="RU362118"/>
    </source>
</evidence>
<comment type="caution">
    <text evidence="5">The sequence shown here is derived from an EMBL/GenBank/DDBJ whole genome shotgun (WGS) entry which is preliminary data.</text>
</comment>
<reference evidence="5 6" key="1">
    <citation type="submission" date="2021-01" db="EMBL/GenBank/DDBJ databases">
        <title>Whole genome shotgun sequence of Cellulomonas phragmiteti NBRC 110785.</title>
        <authorList>
            <person name="Komaki H."/>
            <person name="Tamura T."/>
        </authorList>
    </citation>
    <scope>NUCLEOTIDE SEQUENCE [LARGE SCALE GENOMIC DNA]</scope>
    <source>
        <strain evidence="5 6">NBRC 110785</strain>
    </source>
</reference>
<evidence type="ECO:0000256" key="2">
    <source>
        <dbReference type="ARBA" id="ARBA00022898"/>
    </source>
</evidence>
<keyword evidence="2 3" id="KW-0663">Pyridoxal phosphate</keyword>
<accession>A0ABQ4DJZ4</accession>
<dbReference type="InterPro" id="IPR015424">
    <property type="entry name" value="PyrdxlP-dep_Trfase"/>
</dbReference>
<dbReference type="Gene3D" id="3.40.640.10">
    <property type="entry name" value="Type I PLP-dependent aspartate aminotransferase-like (Major domain)"/>
    <property type="match status" value="1"/>
</dbReference>
<evidence type="ECO:0000313" key="5">
    <source>
        <dbReference type="EMBL" id="GIG39677.1"/>
    </source>
</evidence>
<dbReference type="EMBL" id="BONP01000006">
    <property type="protein sequence ID" value="GIG39677.1"/>
    <property type="molecule type" value="Genomic_DNA"/>
</dbReference>
<dbReference type="InterPro" id="IPR015421">
    <property type="entry name" value="PyrdxlP-dep_Trfase_major"/>
</dbReference>
<comment type="cofactor">
    <cofactor evidence="1 3">
        <name>pyridoxal 5'-phosphate</name>
        <dbReference type="ChEBI" id="CHEBI:597326"/>
    </cofactor>
</comment>
<dbReference type="SUPFAM" id="SSF53383">
    <property type="entry name" value="PLP-dependent transferases"/>
    <property type="match status" value="1"/>
</dbReference>